<dbReference type="EMBL" id="AGWR01000040">
    <property type="protein sequence ID" value="EKB25984.1"/>
    <property type="molecule type" value="Genomic_DNA"/>
</dbReference>
<dbReference type="Proteomes" id="UP000005149">
    <property type="component" value="Unassembled WGS sequence"/>
</dbReference>
<feature type="signal peptide" evidence="2">
    <location>
        <begin position="1"/>
        <end position="25"/>
    </location>
</feature>
<evidence type="ECO:0008006" key="5">
    <source>
        <dbReference type="Google" id="ProtNLM"/>
    </source>
</evidence>
<gene>
    <name evidence="3" type="ORF">HMPREF1171_04274</name>
</gene>
<name>K1K270_9GAMM</name>
<evidence type="ECO:0000313" key="4">
    <source>
        <dbReference type="Proteomes" id="UP000005149"/>
    </source>
</evidence>
<evidence type="ECO:0000256" key="2">
    <source>
        <dbReference type="SAM" id="SignalP"/>
    </source>
</evidence>
<comment type="caution">
    <text evidence="3">The sequence shown here is derived from an EMBL/GenBank/DDBJ whole genome shotgun (WGS) entry which is preliminary data.</text>
</comment>
<reference evidence="3 4" key="1">
    <citation type="submission" date="2012-06" db="EMBL/GenBank/DDBJ databases">
        <title>The Genome Sequence of Aeromonas hydrophila SSU.</title>
        <authorList>
            <consortium name="The Broad Institute Genome Sequencing Platform"/>
            <person name="Earl A."/>
            <person name="Ward D."/>
            <person name="Feldgarden M."/>
            <person name="Gevers D."/>
            <person name="Chopra A."/>
            <person name="Walker B."/>
            <person name="Young S.K."/>
            <person name="Zeng Q."/>
            <person name="Gargeya S."/>
            <person name="Fitzgerald M."/>
            <person name="Haas B."/>
            <person name="Abouelleil A."/>
            <person name="Alvarado L."/>
            <person name="Arachchi H.M."/>
            <person name="Berlin A.M."/>
            <person name="Chapman S.B."/>
            <person name="Goldberg J."/>
            <person name="Griggs A."/>
            <person name="Gujja S."/>
            <person name="Hansen M."/>
            <person name="Howarth C."/>
            <person name="Imamovic A."/>
            <person name="Larimer J."/>
            <person name="McCowan C."/>
            <person name="Montmayeur A."/>
            <person name="Murphy C."/>
            <person name="Neiman D."/>
            <person name="Pearson M."/>
            <person name="Priest M."/>
            <person name="Roberts A."/>
            <person name="Saif S."/>
            <person name="Shea T."/>
            <person name="Sisk P."/>
            <person name="Sykes S."/>
            <person name="Wortman J."/>
            <person name="Nusbaum C."/>
            <person name="Birren B."/>
        </authorList>
    </citation>
    <scope>NUCLEOTIDE SEQUENCE [LARGE SCALE GENOMIC DNA]</scope>
    <source>
        <strain evidence="3 4">SSU</strain>
    </source>
</reference>
<proteinExistence type="predicted"/>
<evidence type="ECO:0000313" key="3">
    <source>
        <dbReference type="EMBL" id="EKB25984.1"/>
    </source>
</evidence>
<accession>K1K270</accession>
<feature type="compositionally biased region" description="Basic and acidic residues" evidence="1">
    <location>
        <begin position="99"/>
        <end position="115"/>
    </location>
</feature>
<keyword evidence="2" id="KW-0732">Signal</keyword>
<sequence>MTHSTMFNKGALLLSLLLANGVAFAAPPHSKDGDGIRLSTDNIKLNVDWDDKEYDWWQHNCLDLGIGDSRIKLNCDKIDGKYRDHYNRSIHSGNNPGQGHDKFKDKDKGHGNKKH</sequence>
<dbReference type="PATRIC" id="fig|1073377.4.peg.4335"/>
<protein>
    <recommendedName>
        <fullName evidence="5">DUF2502 domain-containing protein</fullName>
    </recommendedName>
</protein>
<feature type="region of interest" description="Disordered" evidence="1">
    <location>
        <begin position="85"/>
        <end position="115"/>
    </location>
</feature>
<keyword evidence="4" id="KW-1185">Reference proteome</keyword>
<organism evidence="3 4">
    <name type="scientific">Aeromonas dhakensis</name>
    <dbReference type="NCBI Taxonomy" id="196024"/>
    <lineage>
        <taxon>Bacteria</taxon>
        <taxon>Pseudomonadati</taxon>
        <taxon>Pseudomonadota</taxon>
        <taxon>Gammaproteobacteria</taxon>
        <taxon>Aeromonadales</taxon>
        <taxon>Aeromonadaceae</taxon>
        <taxon>Aeromonas</taxon>
    </lineage>
</organism>
<dbReference type="HOGENOM" id="CLU_2244211_0_0_6"/>
<dbReference type="AlphaFoldDB" id="K1K270"/>
<feature type="chain" id="PRO_5003846689" description="DUF2502 domain-containing protein" evidence="2">
    <location>
        <begin position="26"/>
        <end position="115"/>
    </location>
</feature>
<evidence type="ECO:0000256" key="1">
    <source>
        <dbReference type="SAM" id="MobiDB-lite"/>
    </source>
</evidence>